<sequence>MKTINSTMAGIVSNVLVGKGDAIEIGQEVVIIESMKMQIPIETDIEGVISEVKVNAGDFINEGDVLLIIE</sequence>
<accession>A0ABT9V4N4</accession>
<reference evidence="3 4" key="1">
    <citation type="submission" date="2023-07" db="EMBL/GenBank/DDBJ databases">
        <title>Genomic Encyclopedia of Type Strains, Phase IV (KMG-IV): sequencing the most valuable type-strain genomes for metagenomic binning, comparative biology and taxonomic classification.</title>
        <authorList>
            <person name="Goeker M."/>
        </authorList>
    </citation>
    <scope>NUCLEOTIDE SEQUENCE [LARGE SCALE GENOMIC DNA]</scope>
    <source>
        <strain evidence="3 4">DSM 23948</strain>
    </source>
</reference>
<dbReference type="PANTHER" id="PTHR45266:SF3">
    <property type="entry name" value="OXALOACETATE DECARBOXYLASE ALPHA CHAIN"/>
    <property type="match status" value="1"/>
</dbReference>
<evidence type="ECO:0000313" key="3">
    <source>
        <dbReference type="EMBL" id="MDQ0155904.1"/>
    </source>
</evidence>
<dbReference type="PANTHER" id="PTHR45266">
    <property type="entry name" value="OXALOACETATE DECARBOXYLASE ALPHA CHAIN"/>
    <property type="match status" value="1"/>
</dbReference>
<evidence type="ECO:0000313" key="4">
    <source>
        <dbReference type="Proteomes" id="UP001231362"/>
    </source>
</evidence>
<dbReference type="Gene3D" id="2.40.50.100">
    <property type="match status" value="1"/>
</dbReference>
<organism evidence="3 4">
    <name type="scientific">Anoxybacillus andreesenii</name>
    <dbReference type="NCBI Taxonomy" id="1325932"/>
    <lineage>
        <taxon>Bacteria</taxon>
        <taxon>Bacillati</taxon>
        <taxon>Bacillota</taxon>
        <taxon>Bacilli</taxon>
        <taxon>Bacillales</taxon>
        <taxon>Anoxybacillaceae</taxon>
        <taxon>Anoxybacillus</taxon>
    </lineage>
</organism>
<dbReference type="InterPro" id="IPR011053">
    <property type="entry name" value="Single_hybrid_motif"/>
</dbReference>
<dbReference type="SUPFAM" id="SSF51230">
    <property type="entry name" value="Single hybrid motif"/>
    <property type="match status" value="1"/>
</dbReference>
<dbReference type="PROSITE" id="PS50968">
    <property type="entry name" value="BIOTINYL_LIPOYL"/>
    <property type="match status" value="1"/>
</dbReference>
<dbReference type="InterPro" id="IPR050709">
    <property type="entry name" value="Biotin_Carboxyl_Carrier/Decarb"/>
</dbReference>
<feature type="domain" description="Lipoyl-binding" evidence="2">
    <location>
        <begin position="1"/>
        <end position="70"/>
    </location>
</feature>
<proteinExistence type="predicted"/>
<dbReference type="CDD" id="cd06850">
    <property type="entry name" value="biotinyl_domain"/>
    <property type="match status" value="1"/>
</dbReference>
<name>A0ABT9V4N4_9BACL</name>
<dbReference type="InterPro" id="IPR000089">
    <property type="entry name" value="Biotin_lipoyl"/>
</dbReference>
<keyword evidence="4" id="KW-1185">Reference proteome</keyword>
<evidence type="ECO:0000256" key="1">
    <source>
        <dbReference type="ARBA" id="ARBA00023267"/>
    </source>
</evidence>
<dbReference type="RefSeq" id="WP_307150429.1">
    <property type="nucleotide sequence ID" value="NZ_JAUSTU010000009.1"/>
</dbReference>
<dbReference type="Pfam" id="PF00364">
    <property type="entry name" value="Biotin_lipoyl"/>
    <property type="match status" value="1"/>
</dbReference>
<dbReference type="Proteomes" id="UP001231362">
    <property type="component" value="Unassembled WGS sequence"/>
</dbReference>
<gene>
    <name evidence="3" type="ORF">J2S07_002222</name>
</gene>
<evidence type="ECO:0000259" key="2">
    <source>
        <dbReference type="PROSITE" id="PS50968"/>
    </source>
</evidence>
<dbReference type="EMBL" id="JAUSTU010000009">
    <property type="protein sequence ID" value="MDQ0155904.1"/>
    <property type="molecule type" value="Genomic_DNA"/>
</dbReference>
<protein>
    <submittedName>
        <fullName evidence="3">Acetyl-CoA carboxylase biotin carboxyl carrier protein</fullName>
    </submittedName>
</protein>
<comment type="caution">
    <text evidence="3">The sequence shown here is derived from an EMBL/GenBank/DDBJ whole genome shotgun (WGS) entry which is preliminary data.</text>
</comment>
<keyword evidence="1" id="KW-0092">Biotin</keyword>